<evidence type="ECO:0000313" key="2">
    <source>
        <dbReference type="EMBL" id="RQP21193.1"/>
    </source>
</evidence>
<feature type="chain" id="PRO_5018170698" evidence="1">
    <location>
        <begin position="23"/>
        <end position="418"/>
    </location>
</feature>
<name>A0A3N7HI67_9BURK</name>
<sequence>MTALGLLAAGLLAATASPSARAQAAKPADAASAAKPADIARPQVGAPLVAAEALMKQSKFTEALDKVQEAERVADQTPYERYTVARMRSAVAMAAGQTAVAFDATEAAIGVGYGGRDEQRELMASLVHAAYAAKDYTRSLRWADRYLKEGGTRSDIEPLRMQSQYLSGDYAGAAASLLVRVKADEAAGQVTKERDLQLLLNAQRKSGDAAGGMKTVERLAKAYPKPAYWGELITTVDRKTLSERLFIDLFRLMRATGNLTGGQEVVWYAQVSLQAGLAAEALAVIDEAKAKGVLKDQDLKAAEPVRAKAAKQAAEDVANRKKDEAAARASKDGNALVFQGQGAVGEGRVAEGVAMQEQGFAKGGVRRPEENRLRLGEAQLMAGQRDAAQKTFAAVTGPEGMTELSRLWALLASAAVPQ</sequence>
<accession>A0A3N7HI67</accession>
<dbReference type="EMBL" id="QUSW01000013">
    <property type="protein sequence ID" value="RQP21193.1"/>
    <property type="molecule type" value="Genomic_DNA"/>
</dbReference>
<gene>
    <name evidence="2" type="ORF">DZC73_29095</name>
</gene>
<keyword evidence="3" id="KW-1185">Reference proteome</keyword>
<proteinExistence type="predicted"/>
<feature type="signal peptide" evidence="1">
    <location>
        <begin position="1"/>
        <end position="22"/>
    </location>
</feature>
<reference evidence="2 3" key="2">
    <citation type="submission" date="2018-12" db="EMBL/GenBank/DDBJ databases">
        <title>Rhizobacter gummiphilus sp. nov., a rubber-degrading bacterium isolated from the soil of a botanical garden in Japan.</title>
        <authorList>
            <person name="Shunsuke S.S."/>
        </authorList>
    </citation>
    <scope>NUCLEOTIDE SEQUENCE [LARGE SCALE GENOMIC DNA]</scope>
    <source>
        <strain evidence="2 3">S-16</strain>
    </source>
</reference>
<organism evidence="2 3">
    <name type="scientific">Piscinibacter terrae</name>
    <dbReference type="NCBI Taxonomy" id="2496871"/>
    <lineage>
        <taxon>Bacteria</taxon>
        <taxon>Pseudomonadati</taxon>
        <taxon>Pseudomonadota</taxon>
        <taxon>Betaproteobacteria</taxon>
        <taxon>Burkholderiales</taxon>
        <taxon>Sphaerotilaceae</taxon>
        <taxon>Piscinibacter</taxon>
    </lineage>
</organism>
<protein>
    <submittedName>
        <fullName evidence="2">Uncharacterized protein</fullName>
    </submittedName>
</protein>
<comment type="caution">
    <text evidence="2">The sequence shown here is derived from an EMBL/GenBank/DDBJ whole genome shotgun (WGS) entry which is preliminary data.</text>
</comment>
<dbReference type="AlphaFoldDB" id="A0A3N7HI67"/>
<dbReference type="Proteomes" id="UP000267464">
    <property type="component" value="Unassembled WGS sequence"/>
</dbReference>
<evidence type="ECO:0000313" key="3">
    <source>
        <dbReference type="Proteomes" id="UP000267464"/>
    </source>
</evidence>
<keyword evidence="1" id="KW-0732">Signal</keyword>
<evidence type="ECO:0000256" key="1">
    <source>
        <dbReference type="SAM" id="SignalP"/>
    </source>
</evidence>
<reference evidence="2 3" key="1">
    <citation type="submission" date="2018-08" db="EMBL/GenBank/DDBJ databases">
        <authorList>
            <person name="Khan S.A."/>
            <person name="Jeon C.O."/>
            <person name="Chun B.H."/>
            <person name="Jeong S.E."/>
        </authorList>
    </citation>
    <scope>NUCLEOTIDE SEQUENCE [LARGE SCALE GENOMIC DNA]</scope>
    <source>
        <strain evidence="2 3">S-16</strain>
    </source>
</reference>